<organism evidence="1 2">
    <name type="scientific">Candidatus Mycoplasma haematohominis</name>
    <dbReference type="NCBI Taxonomy" id="1494318"/>
    <lineage>
        <taxon>Bacteria</taxon>
        <taxon>Bacillati</taxon>
        <taxon>Mycoplasmatota</taxon>
        <taxon>Mollicutes</taxon>
        <taxon>Mycoplasmataceae</taxon>
        <taxon>Mycoplasma</taxon>
    </lineage>
</organism>
<accession>A0A478FRM9</accession>
<gene>
    <name evidence="1" type="ORF">MHSWG343_00570</name>
</gene>
<dbReference type="EMBL" id="BIMN01000001">
    <property type="protein sequence ID" value="GCE63079.1"/>
    <property type="molecule type" value="Genomic_DNA"/>
</dbReference>
<comment type="caution">
    <text evidence="1">The sequence shown here is derived from an EMBL/GenBank/DDBJ whole genome shotgun (WGS) entry which is preliminary data.</text>
</comment>
<evidence type="ECO:0000313" key="2">
    <source>
        <dbReference type="Proteomes" id="UP000324831"/>
    </source>
</evidence>
<proteinExistence type="predicted"/>
<name>A0A478FRM9_9MOLU</name>
<dbReference type="Proteomes" id="UP000324831">
    <property type="component" value="Unassembled WGS sequence"/>
</dbReference>
<reference evidence="1 2" key="1">
    <citation type="submission" date="2019-01" db="EMBL/GenBank/DDBJ databases">
        <title>Draft genome sequences of Candidatus Mycoplasma haemohominis SWG34-3 identified from a patient with pyrexia, anemia and liver dysfunction.</title>
        <authorList>
            <person name="Sekizuka T."/>
            <person name="Hattori N."/>
            <person name="Katano H."/>
            <person name="Takuma T."/>
            <person name="Ito T."/>
            <person name="Arai N."/>
            <person name="Yanai R."/>
            <person name="Ishii S."/>
            <person name="Miura Y."/>
            <person name="Tokunaga T."/>
            <person name="Watanabe H."/>
            <person name="Nomura N."/>
            <person name="Eguchi J."/>
            <person name="Arai T."/>
            <person name="Hasegawa H."/>
            <person name="Nakamaki T."/>
            <person name="Wakita T."/>
            <person name="Niki Y."/>
            <person name="Kuroda M."/>
        </authorList>
    </citation>
    <scope>NUCLEOTIDE SEQUENCE [LARGE SCALE GENOMIC DNA]</scope>
    <source>
        <strain evidence="1">SWG34-3</strain>
    </source>
</reference>
<dbReference type="AlphaFoldDB" id="A0A478FRM9"/>
<protein>
    <submittedName>
        <fullName evidence="1">Uncharacterized protein</fullName>
    </submittedName>
</protein>
<evidence type="ECO:0000313" key="1">
    <source>
        <dbReference type="EMBL" id="GCE63079.1"/>
    </source>
</evidence>
<sequence length="34" mass="2694">MASPAAIGAGVVGGAAAAGAGGTALSAGAPAQAA</sequence>